<dbReference type="InterPro" id="IPR001680">
    <property type="entry name" value="WD40_rpt"/>
</dbReference>
<dbReference type="InterPro" id="IPR036322">
    <property type="entry name" value="WD40_repeat_dom_sf"/>
</dbReference>
<dbReference type="PROSITE" id="PS50294">
    <property type="entry name" value="WD_REPEATS_REGION"/>
    <property type="match status" value="1"/>
</dbReference>
<evidence type="ECO:0000256" key="1">
    <source>
        <dbReference type="ARBA" id="ARBA00022574"/>
    </source>
</evidence>
<evidence type="ECO:0000256" key="4">
    <source>
        <dbReference type="SAM" id="MobiDB-lite"/>
    </source>
</evidence>
<keyword evidence="2" id="KW-0677">Repeat</keyword>
<dbReference type="Proteomes" id="UP001158576">
    <property type="component" value="Chromosome PAR"/>
</dbReference>
<dbReference type="EMBL" id="OU015568">
    <property type="protein sequence ID" value="CAG5086287.1"/>
    <property type="molecule type" value="Genomic_DNA"/>
</dbReference>
<dbReference type="SUPFAM" id="SSF50978">
    <property type="entry name" value="WD40 repeat-like"/>
    <property type="match status" value="1"/>
</dbReference>
<dbReference type="InterPro" id="IPR015943">
    <property type="entry name" value="WD40/YVTN_repeat-like_dom_sf"/>
</dbReference>
<evidence type="ECO:0000259" key="5">
    <source>
        <dbReference type="Pfam" id="PF12894"/>
    </source>
</evidence>
<sequence length="567" mass="64380">MTVREEREARVDIQQMIQSANELLDSAGLPEQPLQQEMMEAGQNNEPENSDSESDDSSLQNSSSDEYVEGDISLDDIMPAALARRIRRHDEEREVPERINVREAELKKEWMRKLETFPMRYKAEEAIKKSFPEESPLKKLFTLPSALRSRCAKRPRTGSFQNRVYLDAAYKFSDTCMTELTGHTGCVNALGWSGDDQFIVSGSDDKCINLYKAMGKEKKPQFRFYTGHQSNIFQSKFIPYQTNRKIVSCSRDGAVRLTELDNGGCPVRLSEEEPTKLLVKHRLSAHKLAFVHGTSVILSAGEDGRIYQIDHREPPKNPIIRLDDKVMYAIDCQPNGYEFAVCGDFAHAKIFDRRYLTSEMTLGSSENNAHSITCLRYNHTGTELLLSYQNGEIHLMNINEKKVINTFTGHQNEQTIKGVNFYGKNCEYVISGSDCGRFYIWDSKTGALVNSQFADGTELSPGVVNVLEPAKSIPMLATSGLDSEVKLWTPSDDVFLEDEDRVSETKDQMTENINSGRASRRARFSFLDRLRLLEYMARRERAADDSSDSDEDTDDDEEEGDRGCRQM</sequence>
<dbReference type="Pfam" id="PF12894">
    <property type="entry name" value="ANAPC4_WD40"/>
    <property type="match status" value="1"/>
</dbReference>
<evidence type="ECO:0000313" key="6">
    <source>
        <dbReference type="EMBL" id="CAG5086287.1"/>
    </source>
</evidence>
<reference evidence="6 7" key="1">
    <citation type="submission" date="2021-04" db="EMBL/GenBank/DDBJ databases">
        <authorList>
            <person name="Bliznina A."/>
        </authorList>
    </citation>
    <scope>NUCLEOTIDE SEQUENCE [LARGE SCALE GENOMIC DNA]</scope>
</reference>
<evidence type="ECO:0000256" key="3">
    <source>
        <dbReference type="PROSITE-ProRule" id="PRU00221"/>
    </source>
</evidence>
<gene>
    <name evidence="6" type="ORF">OKIOD_LOCUS2723</name>
</gene>
<dbReference type="Gene3D" id="2.130.10.10">
    <property type="entry name" value="YVTN repeat-like/Quinoprotein amine dehydrogenase"/>
    <property type="match status" value="1"/>
</dbReference>
<feature type="region of interest" description="Disordered" evidence="4">
    <location>
        <begin position="540"/>
        <end position="567"/>
    </location>
</feature>
<accession>A0ABN7S0S2</accession>
<dbReference type="PANTHER" id="PTHR15574:SF21">
    <property type="entry name" value="DDB1- AND CUL4-ASSOCIATED FACTOR 8"/>
    <property type="match status" value="1"/>
</dbReference>
<dbReference type="PROSITE" id="PS50082">
    <property type="entry name" value="WD_REPEATS_2"/>
    <property type="match status" value="1"/>
</dbReference>
<name>A0ABN7S0S2_OIKDI</name>
<dbReference type="InterPro" id="IPR024977">
    <property type="entry name" value="Apc4-like_WD40_dom"/>
</dbReference>
<evidence type="ECO:0000313" key="7">
    <source>
        <dbReference type="Proteomes" id="UP001158576"/>
    </source>
</evidence>
<feature type="compositionally biased region" description="Acidic residues" evidence="4">
    <location>
        <begin position="545"/>
        <end position="560"/>
    </location>
</feature>
<dbReference type="PANTHER" id="PTHR15574">
    <property type="entry name" value="WD REPEAT DOMAIN-CONTAINING FAMILY"/>
    <property type="match status" value="1"/>
</dbReference>
<keyword evidence="7" id="KW-1185">Reference proteome</keyword>
<organism evidence="6 7">
    <name type="scientific">Oikopleura dioica</name>
    <name type="common">Tunicate</name>
    <dbReference type="NCBI Taxonomy" id="34765"/>
    <lineage>
        <taxon>Eukaryota</taxon>
        <taxon>Metazoa</taxon>
        <taxon>Chordata</taxon>
        <taxon>Tunicata</taxon>
        <taxon>Appendicularia</taxon>
        <taxon>Copelata</taxon>
        <taxon>Oikopleuridae</taxon>
        <taxon>Oikopleura</taxon>
    </lineage>
</organism>
<feature type="repeat" description="WD" evidence="3">
    <location>
        <begin position="180"/>
        <end position="212"/>
    </location>
</feature>
<dbReference type="SMART" id="SM00320">
    <property type="entry name" value="WD40"/>
    <property type="match status" value="7"/>
</dbReference>
<protein>
    <submittedName>
        <fullName evidence="6">Oidioi.mRNA.OKI2018_I69.PAR.g11165.t2.cds</fullName>
    </submittedName>
</protein>
<proteinExistence type="predicted"/>
<evidence type="ECO:0000256" key="2">
    <source>
        <dbReference type="ARBA" id="ARBA00022737"/>
    </source>
</evidence>
<dbReference type="Pfam" id="PF00400">
    <property type="entry name" value="WD40"/>
    <property type="match status" value="1"/>
</dbReference>
<feature type="domain" description="Anaphase-promoting complex subunit 4-like WD40" evidence="5">
    <location>
        <begin position="364"/>
        <end position="416"/>
    </location>
</feature>
<dbReference type="InterPro" id="IPR045151">
    <property type="entry name" value="DCAF8"/>
</dbReference>
<feature type="region of interest" description="Disordered" evidence="4">
    <location>
        <begin position="22"/>
        <end position="71"/>
    </location>
</feature>
<keyword evidence="1 3" id="KW-0853">WD repeat</keyword>